<reference evidence="3 4" key="1">
    <citation type="submission" date="2019-02" db="EMBL/GenBank/DDBJ databases">
        <title>Deep-cultivation of Planctomycetes and their phenomic and genomic characterization uncovers novel biology.</title>
        <authorList>
            <person name="Wiegand S."/>
            <person name="Jogler M."/>
            <person name="Boedeker C."/>
            <person name="Pinto D."/>
            <person name="Vollmers J."/>
            <person name="Rivas-Marin E."/>
            <person name="Kohn T."/>
            <person name="Peeters S.H."/>
            <person name="Heuer A."/>
            <person name="Rast P."/>
            <person name="Oberbeckmann S."/>
            <person name="Bunk B."/>
            <person name="Jeske O."/>
            <person name="Meyerdierks A."/>
            <person name="Storesund J.E."/>
            <person name="Kallscheuer N."/>
            <person name="Luecker S."/>
            <person name="Lage O.M."/>
            <person name="Pohl T."/>
            <person name="Merkel B.J."/>
            <person name="Hornburger P."/>
            <person name="Mueller R.-W."/>
            <person name="Bruemmer F."/>
            <person name="Labrenz M."/>
            <person name="Spormann A.M."/>
            <person name="Op den Camp H."/>
            <person name="Overmann J."/>
            <person name="Amann R."/>
            <person name="Jetten M.S.M."/>
            <person name="Mascher T."/>
            <person name="Medema M.H."/>
            <person name="Devos D.P."/>
            <person name="Kaster A.-K."/>
            <person name="Ovreas L."/>
            <person name="Rohde M."/>
            <person name="Galperin M.Y."/>
            <person name="Jogler C."/>
        </authorList>
    </citation>
    <scope>NUCLEOTIDE SEQUENCE [LARGE SCALE GENOMIC DNA]</scope>
    <source>
        <strain evidence="3 4">K23_9</strain>
    </source>
</reference>
<feature type="region of interest" description="Disordered" evidence="2">
    <location>
        <begin position="23"/>
        <end position="56"/>
    </location>
</feature>
<evidence type="ECO:0000313" key="4">
    <source>
        <dbReference type="Proteomes" id="UP000319817"/>
    </source>
</evidence>
<evidence type="ECO:0000256" key="2">
    <source>
        <dbReference type="SAM" id="MobiDB-lite"/>
    </source>
</evidence>
<dbReference type="InterPro" id="IPR013517">
    <property type="entry name" value="FG-GAP"/>
</dbReference>
<dbReference type="EMBL" id="CP036526">
    <property type="protein sequence ID" value="QDT09526.1"/>
    <property type="molecule type" value="Genomic_DNA"/>
</dbReference>
<dbReference type="PANTHER" id="PTHR45460:SF2">
    <property type="entry name" value="ALPHA 1,3 GLUCANASE, GH71 FAMILY (EUROFUNG)"/>
    <property type="match status" value="1"/>
</dbReference>
<dbReference type="AlphaFoldDB" id="A0A517NQX0"/>
<sequence length="559" mass="61042">MKTLCFFAALPLVVVMGCSGKSSVDRSSSPEKPAAASSSASADSADDTSDTASHANESAVALAESGNDLAITPAVAALMSDAEVEQFVALMRPKVNAFCGDCHVPPRPTSSSQAEWRDEVEQGFMLYRTSGRKDLEVPDQDDVLKYFQLQAPKRLELPVSIDDYPPSPIAMRVSEVFFKDSRPSGITNLKWMEIGMKDSPAIVYCDIGTGAVKAHWPQEEGAPTLRLATLFQPVHVEACDLDADGNLDLIVADIGEFNADDSDLGQVIWLRRVDGEERFEKIVLQDGLSRVSDVRPGDFDGDGDIDLLVAAFGWRKTGRTFLLQNEGVDQKKDKPFSLREVDDRHGPVHVPPVDLNNDGHLDFVALISQDQEVVAAFINDGTGKFEDHVLYQAPDPAYGSSGIELVDMDGDGDLDVLYTNGDSFDRGPKPYHSVQWLENQGSFPYQHHSLALMPGVLNATAGDFDGDGDQDVVAVSLLAKPVRDSLKGRDTSSVVLLRQQPKFKFSPFQIEAKTHQHLSVESGDFDDDGDLDIAVGNFLREGSPQLSDLKIWWNTAEKQ</sequence>
<proteinExistence type="predicted"/>
<evidence type="ECO:0000313" key="3">
    <source>
        <dbReference type="EMBL" id="QDT09526.1"/>
    </source>
</evidence>
<dbReference type="Pfam" id="PF13517">
    <property type="entry name" value="FG-GAP_3"/>
    <property type="match status" value="2"/>
</dbReference>
<dbReference type="SUPFAM" id="SSF69318">
    <property type="entry name" value="Integrin alpha N-terminal domain"/>
    <property type="match status" value="1"/>
</dbReference>
<evidence type="ECO:0000256" key="1">
    <source>
        <dbReference type="ARBA" id="ARBA00022729"/>
    </source>
</evidence>
<dbReference type="RefSeq" id="WP_419189767.1">
    <property type="nucleotide sequence ID" value="NZ_CP036526.1"/>
</dbReference>
<dbReference type="Proteomes" id="UP000319817">
    <property type="component" value="Chromosome"/>
</dbReference>
<dbReference type="PANTHER" id="PTHR45460">
    <property type="entry name" value="SIMILAR TO CYSTEINE PROTEINASE"/>
    <property type="match status" value="1"/>
</dbReference>
<keyword evidence="1" id="KW-0732">Signal</keyword>
<gene>
    <name evidence="3" type="ORF">K239x_14720</name>
</gene>
<accession>A0A517NQX0</accession>
<dbReference type="InterPro" id="IPR028994">
    <property type="entry name" value="Integrin_alpha_N"/>
</dbReference>
<organism evidence="3 4">
    <name type="scientific">Stieleria marina</name>
    <dbReference type="NCBI Taxonomy" id="1930275"/>
    <lineage>
        <taxon>Bacteria</taxon>
        <taxon>Pseudomonadati</taxon>
        <taxon>Planctomycetota</taxon>
        <taxon>Planctomycetia</taxon>
        <taxon>Pirellulales</taxon>
        <taxon>Pirellulaceae</taxon>
        <taxon>Stieleria</taxon>
    </lineage>
</organism>
<keyword evidence="4" id="KW-1185">Reference proteome</keyword>
<name>A0A517NQX0_9BACT</name>
<dbReference type="Gene3D" id="2.130.10.130">
    <property type="entry name" value="Integrin alpha, N-terminal"/>
    <property type="match status" value="2"/>
</dbReference>
<dbReference type="PROSITE" id="PS51257">
    <property type="entry name" value="PROKAR_LIPOPROTEIN"/>
    <property type="match status" value="1"/>
</dbReference>
<protein>
    <submittedName>
        <fullName evidence="3">FG-GAP repeat protein</fullName>
    </submittedName>
</protein>
<feature type="compositionally biased region" description="Low complexity" evidence="2">
    <location>
        <begin position="34"/>
        <end position="43"/>
    </location>
</feature>